<protein>
    <recommendedName>
        <fullName evidence="2">Ty3 transposon capsid-like protein domain-containing protein</fullName>
    </recommendedName>
</protein>
<evidence type="ECO:0000259" key="2">
    <source>
        <dbReference type="Pfam" id="PF19259"/>
    </source>
</evidence>
<organism evidence="3 4">
    <name type="scientific">Vitis vinifera</name>
    <name type="common">Grape</name>
    <dbReference type="NCBI Taxonomy" id="29760"/>
    <lineage>
        <taxon>Eukaryota</taxon>
        <taxon>Viridiplantae</taxon>
        <taxon>Streptophyta</taxon>
        <taxon>Embryophyta</taxon>
        <taxon>Tracheophyta</taxon>
        <taxon>Spermatophyta</taxon>
        <taxon>Magnoliopsida</taxon>
        <taxon>eudicotyledons</taxon>
        <taxon>Gunneridae</taxon>
        <taxon>Pentapetalae</taxon>
        <taxon>rosids</taxon>
        <taxon>Vitales</taxon>
        <taxon>Vitaceae</taxon>
        <taxon>Viteae</taxon>
        <taxon>Vitis</taxon>
    </lineage>
</organism>
<evidence type="ECO:0000313" key="4">
    <source>
        <dbReference type="Proteomes" id="UP000288805"/>
    </source>
</evidence>
<dbReference type="AlphaFoldDB" id="A0A438KJY1"/>
<sequence>MSGSNVDENSEQTRGRKTEPTAWGRGRKDKSLDAIANIEARLAKVELAMADTREGLDLIEQGMENGLEDLREQFKTFEVRQELAIYKAAMSAWVMATQEASRVEVPKPHGFSGKRDAKEFDNFLWHMERYFEVIALTDEATKVRTAILYLTNRATLWWRRRFANMEKGICTIETWEDFKREIKRQFYPEDVAYLAGKNMRRLKHTGSIRDYVKEFSSLMLEIPNMTKEELLFNFMDNLQGWAEQELRRRGIQDLATAMALAESLMDYKRGDSSKVESLEDSHATGRGDEVSRDHNAPRMGSGKTPNVQEGRGKAERKEFTPKTKCFLCDGPHWAQDCPKREALSAMIEERKQEDEAHMGSMQLLGALQFNPKPSTPKTSLLSGVQVKEAKWERAEVARTYIDKEPDKLGTCRCLEKVLETHREPGKLLETLGAIYTKPLEGRVWKVLEMPRDVHTPLHYGGRNPPRFQRVPLVPINRVAYYAFYNFQVASVLA</sequence>
<proteinExistence type="predicted"/>
<name>A0A438KJY1_VITVI</name>
<accession>A0A438KJY1</accession>
<dbReference type="Proteomes" id="UP000288805">
    <property type="component" value="Unassembled WGS sequence"/>
</dbReference>
<comment type="caution">
    <text evidence="3">The sequence shown here is derived from an EMBL/GenBank/DDBJ whole genome shotgun (WGS) entry which is preliminary data.</text>
</comment>
<reference evidence="3 4" key="1">
    <citation type="journal article" date="2018" name="PLoS Genet.">
        <title>Population sequencing reveals clonal diversity and ancestral inbreeding in the grapevine cultivar Chardonnay.</title>
        <authorList>
            <person name="Roach M.J."/>
            <person name="Johnson D.L."/>
            <person name="Bohlmann J."/>
            <person name="van Vuuren H.J."/>
            <person name="Jones S.J."/>
            <person name="Pretorius I.S."/>
            <person name="Schmidt S.A."/>
            <person name="Borneman A.R."/>
        </authorList>
    </citation>
    <scope>NUCLEOTIDE SEQUENCE [LARGE SCALE GENOMIC DNA]</scope>
    <source>
        <strain evidence="4">cv. Chardonnay</strain>
        <tissue evidence="3">Leaf</tissue>
    </source>
</reference>
<feature type="region of interest" description="Disordered" evidence="1">
    <location>
        <begin position="1"/>
        <end position="26"/>
    </location>
</feature>
<feature type="region of interest" description="Disordered" evidence="1">
    <location>
        <begin position="271"/>
        <end position="316"/>
    </location>
</feature>
<feature type="domain" description="Ty3 transposon capsid-like protein" evidence="2">
    <location>
        <begin position="104"/>
        <end position="288"/>
    </location>
</feature>
<dbReference type="Pfam" id="PF19259">
    <property type="entry name" value="Ty3_capsid"/>
    <property type="match status" value="1"/>
</dbReference>
<evidence type="ECO:0000256" key="1">
    <source>
        <dbReference type="SAM" id="MobiDB-lite"/>
    </source>
</evidence>
<evidence type="ECO:0000313" key="3">
    <source>
        <dbReference type="EMBL" id="RVX21518.1"/>
    </source>
</evidence>
<dbReference type="EMBL" id="QGNW01000005">
    <property type="protein sequence ID" value="RVX21518.1"/>
    <property type="molecule type" value="Genomic_DNA"/>
</dbReference>
<gene>
    <name evidence="3" type="ORF">CK203_002347</name>
</gene>
<dbReference type="InterPro" id="IPR045358">
    <property type="entry name" value="Ty3_capsid"/>
</dbReference>
<feature type="compositionally biased region" description="Basic and acidic residues" evidence="1">
    <location>
        <begin position="271"/>
        <end position="296"/>
    </location>
</feature>